<dbReference type="InterPro" id="IPR013750">
    <property type="entry name" value="GHMP_kinase_C_dom"/>
</dbReference>
<evidence type="ECO:0000259" key="3">
    <source>
        <dbReference type="Pfam" id="PF00288"/>
    </source>
</evidence>
<comment type="catalytic activity">
    <reaction evidence="2">
        <text>5-phospho-alpha-D-ribose 1-diphosphate + 4-hydroxybenzoate + H(+) = 4-(beta-D-ribofuranosyl)phenol 5'-phosphate + CO2 + diphosphate</text>
        <dbReference type="Rhea" id="RHEA:48556"/>
        <dbReference type="ChEBI" id="CHEBI:15378"/>
        <dbReference type="ChEBI" id="CHEBI:16526"/>
        <dbReference type="ChEBI" id="CHEBI:17879"/>
        <dbReference type="ChEBI" id="CHEBI:33019"/>
        <dbReference type="ChEBI" id="CHEBI:58017"/>
        <dbReference type="ChEBI" id="CHEBI:82767"/>
        <dbReference type="EC" id="2.4.2.54"/>
    </reaction>
</comment>
<proteinExistence type="inferred from homology"/>
<sequence>MIIKTPSRLHMTLIDLNGSYGRADGGIGLTIDKPNFTLHCDLADKGITIEFNEKITDEEIKNEAIKKISKAAENVISHFNFEDGFHFTVEEAYPPHSGLGSGTQMSLATAKLICEFNEKNISSIEMGSILGRGGSSGIGMGAFEQGGFVVDGGHDLKDKGWSVLPSSVNPAKPPQLIGRYDFPEEWELVVGICDADTTVTGMKEDDIFEKYCPVPKREVEQLSHIIFMNLIPFLLEKNIDAVGDCINRIQSLGFKNVEVYRQAQNVRNLIDSMKQFGAYGVGMSSFGPAVYGLVAKKNKDFYEATKDYLGDNGVVFKTKAQNHGHELIK</sequence>
<evidence type="ECO:0000259" key="4">
    <source>
        <dbReference type="Pfam" id="PF08544"/>
    </source>
</evidence>
<organism evidence="5 6">
    <name type="scientific">Candidatus Methanobinarius endosymbioticus</name>
    <dbReference type="NCBI Taxonomy" id="2006182"/>
    <lineage>
        <taxon>Archaea</taxon>
        <taxon>Methanobacteriati</taxon>
        <taxon>Methanobacteriota</taxon>
        <taxon>Methanomada group</taxon>
        <taxon>Methanobacteria</taxon>
        <taxon>Methanobacteriales</taxon>
        <taxon>Methanobacteriaceae</taxon>
        <taxon>Candidatus Methanobinarius</taxon>
    </lineage>
</organism>
<dbReference type="NCBIfam" id="NF040726">
    <property type="entry name" value="BetaRFA-P_synth"/>
    <property type="match status" value="1"/>
</dbReference>
<dbReference type="SUPFAM" id="SSF54211">
    <property type="entry name" value="Ribosomal protein S5 domain 2-like"/>
    <property type="match status" value="1"/>
</dbReference>
<dbReference type="AlphaFoldDB" id="A0A366MG52"/>
<dbReference type="InterPro" id="IPR053442">
    <property type="entry name" value="Beta-RFA-P_synthase"/>
</dbReference>
<dbReference type="UniPathway" id="UPA00065"/>
<evidence type="ECO:0000313" key="6">
    <source>
        <dbReference type="Proteomes" id="UP000253099"/>
    </source>
</evidence>
<name>A0A366MG52_9EURY</name>
<dbReference type="InterPro" id="IPR014721">
    <property type="entry name" value="Ribsml_uS5_D2-typ_fold_subgr"/>
</dbReference>
<dbReference type="PANTHER" id="PTHR20861:SF6">
    <property type="entry name" value="BETA-RIBOFURANOSYLPHENOL 5'-PHOSPHATE SYNTHASE"/>
    <property type="match status" value="1"/>
</dbReference>
<feature type="domain" description="GHMP kinase N-terminal" evidence="3">
    <location>
        <begin position="68"/>
        <end position="137"/>
    </location>
</feature>
<comment type="similarity">
    <text evidence="2">Belongs to the beta-RFA-P synthase family.</text>
</comment>
<comment type="caution">
    <text evidence="5">The sequence shown here is derived from an EMBL/GenBank/DDBJ whole genome shotgun (WGS) entry which is preliminary data.</text>
</comment>
<comment type="pathway">
    <text evidence="2">Cofactor biosynthesis; 5,6,7,8-tetrahydromethanopterin biosynthesis.</text>
</comment>
<dbReference type="GO" id="GO:0043793">
    <property type="term" value="F:beta-ribofuranosylaminobenzene 5'-phosphate synthase activity"/>
    <property type="evidence" value="ECO:0007669"/>
    <property type="project" value="UniProtKB-EC"/>
</dbReference>
<keyword evidence="6" id="KW-1185">Reference proteome</keyword>
<dbReference type="Pfam" id="PF08544">
    <property type="entry name" value="GHMP_kinases_C"/>
    <property type="match status" value="1"/>
</dbReference>
<dbReference type="PANTHER" id="PTHR20861">
    <property type="entry name" value="HOMOSERINE/4-DIPHOSPHOCYTIDYL-2-C-METHYL-D-ERYTHRITOL KINASE"/>
    <property type="match status" value="1"/>
</dbReference>
<reference evidence="5 6" key="1">
    <citation type="submission" date="2018-06" db="EMBL/GenBank/DDBJ databases">
        <title>Genomic insight into two independent archaeal endosymbiosis events.</title>
        <authorList>
            <person name="Lind A.E."/>
            <person name="Lewis W.H."/>
            <person name="Spang A."/>
            <person name="Guy L."/>
            <person name="Embley M.T."/>
            <person name="Ettema T.J.G."/>
        </authorList>
    </citation>
    <scope>NUCLEOTIDE SEQUENCE [LARGE SCALE GENOMIC DNA]</scope>
    <source>
        <strain evidence="5">NOE</strain>
    </source>
</reference>
<dbReference type="EC" id="2.4.2.54" evidence="2"/>
<dbReference type="InterPro" id="IPR004422">
    <property type="entry name" value="RFAP_synthase"/>
</dbReference>
<comment type="function">
    <text evidence="2">Catalyzes the condensation of 4-aminobenzoate (pABA) with 5-phospho-alpha-D-ribose 1-diphosphate (PRPP) to produce beta-ribofuranosylaminobenzene 5'-phosphate (beta-RFA-P).</text>
</comment>
<keyword evidence="2 5" id="KW-0328">Glycosyltransferase</keyword>
<dbReference type="EMBL" id="NIZT01000003">
    <property type="protein sequence ID" value="RBQ24442.1"/>
    <property type="molecule type" value="Genomic_DNA"/>
</dbReference>
<dbReference type="Pfam" id="PF00288">
    <property type="entry name" value="GHMP_kinases_N"/>
    <property type="match status" value="1"/>
</dbReference>
<keyword evidence="1 2" id="KW-0808">Transferase</keyword>
<comment type="subunit">
    <text evidence="2">Homodimer.</text>
</comment>
<feature type="domain" description="GHMP kinase C-terminal" evidence="4">
    <location>
        <begin position="231"/>
        <end position="298"/>
    </location>
</feature>
<dbReference type="NCBIfam" id="TIGR00144">
    <property type="entry name" value="beta_RFAP_syn"/>
    <property type="match status" value="1"/>
</dbReference>
<accession>A0A366MG52</accession>
<evidence type="ECO:0000313" key="5">
    <source>
        <dbReference type="EMBL" id="RBQ24442.1"/>
    </source>
</evidence>
<protein>
    <recommendedName>
        <fullName evidence="2">Beta-ribofuranosylaminobenzene 5'-phosphate synthase</fullName>
        <shortName evidence="2">Beta-RFA-P synthase</shortName>
        <ecNumber evidence="2">2.4.2.54</ecNumber>
    </recommendedName>
</protein>
<dbReference type="InterPro" id="IPR006204">
    <property type="entry name" value="GHMP_kinase_N_dom"/>
</dbReference>
<dbReference type="PIRSF" id="PIRSF004884">
    <property type="entry name" value="Sugar_kin_arch"/>
    <property type="match status" value="1"/>
</dbReference>
<dbReference type="InterPro" id="IPR020568">
    <property type="entry name" value="Ribosomal_Su5_D2-typ_SF"/>
</dbReference>
<evidence type="ECO:0000256" key="2">
    <source>
        <dbReference type="PIRNR" id="PIRNR004884"/>
    </source>
</evidence>
<evidence type="ECO:0000256" key="1">
    <source>
        <dbReference type="ARBA" id="ARBA00022679"/>
    </source>
</evidence>
<dbReference type="Gene3D" id="3.30.230.10">
    <property type="match status" value="1"/>
</dbReference>
<gene>
    <name evidence="5" type="ORF">ALNOE001_00840</name>
</gene>
<dbReference type="GO" id="GO:0005524">
    <property type="term" value="F:ATP binding"/>
    <property type="evidence" value="ECO:0007669"/>
    <property type="project" value="UniProtKB-UniRule"/>
</dbReference>
<dbReference type="Proteomes" id="UP000253099">
    <property type="component" value="Unassembled WGS sequence"/>
</dbReference>